<feature type="compositionally biased region" description="Polar residues" evidence="2">
    <location>
        <begin position="2373"/>
        <end position="2384"/>
    </location>
</feature>
<dbReference type="InterPro" id="IPR047579">
    <property type="entry name" value="DD_CABYR_SP17"/>
</dbReference>
<dbReference type="GO" id="GO:0005516">
    <property type="term" value="F:calmodulin binding"/>
    <property type="evidence" value="ECO:0007669"/>
    <property type="project" value="TreeGrafter"/>
</dbReference>
<evidence type="ECO:0000256" key="1">
    <source>
        <dbReference type="SAM" id="Coils"/>
    </source>
</evidence>
<feature type="compositionally biased region" description="Basic and acidic residues" evidence="2">
    <location>
        <begin position="824"/>
        <end position="833"/>
    </location>
</feature>
<feature type="compositionally biased region" description="Low complexity" evidence="2">
    <location>
        <begin position="364"/>
        <end position="377"/>
    </location>
</feature>
<keyword evidence="1" id="KW-0175">Coiled coil</keyword>
<evidence type="ECO:0000259" key="3">
    <source>
        <dbReference type="SMART" id="SM00394"/>
    </source>
</evidence>
<feature type="region of interest" description="Disordered" evidence="2">
    <location>
        <begin position="876"/>
        <end position="983"/>
    </location>
</feature>
<feature type="compositionally biased region" description="Polar residues" evidence="2">
    <location>
        <begin position="2310"/>
        <end position="2319"/>
    </location>
</feature>
<feature type="compositionally biased region" description="Polar residues" evidence="2">
    <location>
        <begin position="708"/>
        <end position="720"/>
    </location>
</feature>
<feature type="compositionally biased region" description="Basic and acidic residues" evidence="2">
    <location>
        <begin position="2053"/>
        <end position="2064"/>
    </location>
</feature>
<feature type="region of interest" description="Disordered" evidence="2">
    <location>
        <begin position="1236"/>
        <end position="1305"/>
    </location>
</feature>
<feature type="compositionally biased region" description="Basic and acidic residues" evidence="2">
    <location>
        <begin position="654"/>
        <end position="670"/>
    </location>
</feature>
<feature type="compositionally biased region" description="Basic and acidic residues" evidence="2">
    <location>
        <begin position="2279"/>
        <end position="2309"/>
    </location>
</feature>
<dbReference type="CDD" id="cd12100">
    <property type="entry name" value="DD_CABYR_SP17"/>
    <property type="match status" value="1"/>
</dbReference>
<dbReference type="PANTHER" id="PTHR10699:SF11">
    <property type="entry name" value="IGLOO, ISOFORM A"/>
    <property type="match status" value="1"/>
</dbReference>
<gene>
    <name evidence="4" type="primary">LOC114343764</name>
</gene>
<feature type="region of interest" description="Disordered" evidence="2">
    <location>
        <begin position="2550"/>
        <end position="2615"/>
    </location>
</feature>
<dbReference type="InterPro" id="IPR000048">
    <property type="entry name" value="IQ_motif_EF-hand-BS"/>
</dbReference>
<feature type="compositionally biased region" description="Polar residues" evidence="2">
    <location>
        <begin position="1281"/>
        <end position="1297"/>
    </location>
</feature>
<feature type="domain" description="RIIa" evidence="3">
    <location>
        <begin position="21"/>
        <end position="58"/>
    </location>
</feature>
<dbReference type="RefSeq" id="XP_028150409.1">
    <property type="nucleotide sequence ID" value="XM_028294608.1"/>
</dbReference>
<name>A0A6P7GL68_DIAVI</name>
<feature type="compositionally biased region" description="Polar residues" evidence="2">
    <location>
        <begin position="2179"/>
        <end position="2191"/>
    </location>
</feature>
<dbReference type="OrthoDB" id="252964at2759"/>
<proteinExistence type="predicted"/>
<feature type="compositionally biased region" description="Low complexity" evidence="2">
    <location>
        <begin position="2206"/>
        <end position="2217"/>
    </location>
</feature>
<feature type="region of interest" description="Disordered" evidence="2">
    <location>
        <begin position="1899"/>
        <end position="1949"/>
    </location>
</feature>
<feature type="compositionally biased region" description="Basic and acidic residues" evidence="2">
    <location>
        <begin position="2218"/>
        <end position="2267"/>
    </location>
</feature>
<dbReference type="SMART" id="SM00015">
    <property type="entry name" value="IQ"/>
    <property type="match status" value="4"/>
</dbReference>
<dbReference type="InterPro" id="IPR003117">
    <property type="entry name" value="cAMP_dep_PK_reg_su_I/II_a/b"/>
</dbReference>
<feature type="compositionally biased region" description="Basic and acidic residues" evidence="2">
    <location>
        <begin position="2361"/>
        <end position="2372"/>
    </location>
</feature>
<feature type="region of interest" description="Disordered" evidence="2">
    <location>
        <begin position="813"/>
        <end position="861"/>
    </location>
</feature>
<evidence type="ECO:0000256" key="2">
    <source>
        <dbReference type="SAM" id="MobiDB-lite"/>
    </source>
</evidence>
<dbReference type="Pfam" id="PF02197">
    <property type="entry name" value="RIIa"/>
    <property type="match status" value="1"/>
</dbReference>
<protein>
    <submittedName>
        <fullName evidence="4">Protein PFC0760c-like isoform X1</fullName>
    </submittedName>
</protein>
<feature type="region of interest" description="Disordered" evidence="2">
    <location>
        <begin position="1565"/>
        <end position="1606"/>
    </location>
</feature>
<feature type="region of interest" description="Disordered" evidence="2">
    <location>
        <begin position="341"/>
        <end position="381"/>
    </location>
</feature>
<feature type="compositionally biased region" description="Polar residues" evidence="2">
    <location>
        <begin position="2665"/>
        <end position="2677"/>
    </location>
</feature>
<feature type="compositionally biased region" description="Basic and acidic residues" evidence="2">
    <location>
        <begin position="341"/>
        <end position="351"/>
    </location>
</feature>
<feature type="region of interest" description="Disordered" evidence="2">
    <location>
        <begin position="2046"/>
        <end position="2384"/>
    </location>
</feature>
<dbReference type="SUPFAM" id="SSF47391">
    <property type="entry name" value="Dimerization-anchoring domain of cAMP-dependent PK regulatory subunit"/>
    <property type="match status" value="1"/>
</dbReference>
<dbReference type="Pfam" id="PF00612">
    <property type="entry name" value="IQ"/>
    <property type="match status" value="3"/>
</dbReference>
<dbReference type="CDD" id="cd23767">
    <property type="entry name" value="IQCD"/>
    <property type="match status" value="2"/>
</dbReference>
<feature type="compositionally biased region" description="Basic and acidic residues" evidence="2">
    <location>
        <begin position="2168"/>
        <end position="2177"/>
    </location>
</feature>
<feature type="compositionally biased region" description="Basic and acidic residues" evidence="2">
    <location>
        <begin position="2084"/>
        <end position="2113"/>
    </location>
</feature>
<feature type="compositionally biased region" description="Basic and acidic residues" evidence="2">
    <location>
        <begin position="1934"/>
        <end position="1946"/>
    </location>
</feature>
<feature type="compositionally biased region" description="Basic and acidic residues" evidence="2">
    <location>
        <begin position="1565"/>
        <end position="1582"/>
    </location>
</feature>
<feature type="compositionally biased region" description="Polar residues" evidence="2">
    <location>
        <begin position="2638"/>
        <end position="2659"/>
    </location>
</feature>
<feature type="region of interest" description="Disordered" evidence="2">
    <location>
        <begin position="2636"/>
        <end position="2704"/>
    </location>
</feature>
<feature type="compositionally biased region" description="Basic and acidic residues" evidence="2">
    <location>
        <begin position="629"/>
        <end position="648"/>
    </location>
</feature>
<feature type="compositionally biased region" description="Basic and acidic residues" evidence="2">
    <location>
        <begin position="2601"/>
        <end position="2610"/>
    </location>
</feature>
<feature type="compositionally biased region" description="Basic and acidic residues" evidence="2">
    <location>
        <begin position="1903"/>
        <end position="1918"/>
    </location>
</feature>
<accession>A0A6P7GL68</accession>
<feature type="compositionally biased region" description="Polar residues" evidence="2">
    <location>
        <begin position="943"/>
        <end position="953"/>
    </location>
</feature>
<feature type="region of interest" description="Disordered" evidence="2">
    <location>
        <begin position="627"/>
        <end position="676"/>
    </location>
</feature>
<feature type="compositionally biased region" description="Basic and acidic residues" evidence="2">
    <location>
        <begin position="732"/>
        <end position="745"/>
    </location>
</feature>
<dbReference type="InParanoid" id="A0A6P7GL68"/>
<dbReference type="Gene3D" id="1.20.5.190">
    <property type="match status" value="2"/>
</dbReference>
<feature type="compositionally biased region" description="Basic and acidic residues" evidence="2">
    <location>
        <begin position="209"/>
        <end position="223"/>
    </location>
</feature>
<feature type="compositionally biased region" description="Basic and acidic residues" evidence="2">
    <location>
        <begin position="897"/>
        <end position="942"/>
    </location>
</feature>
<dbReference type="SMART" id="SM00394">
    <property type="entry name" value="RIIa"/>
    <property type="match status" value="1"/>
</dbReference>
<feature type="compositionally biased region" description="Polar residues" evidence="2">
    <location>
        <begin position="834"/>
        <end position="847"/>
    </location>
</feature>
<organism evidence="4">
    <name type="scientific">Diabrotica virgifera virgifera</name>
    <name type="common">western corn rootworm</name>
    <dbReference type="NCBI Taxonomy" id="50390"/>
    <lineage>
        <taxon>Eukaryota</taxon>
        <taxon>Metazoa</taxon>
        <taxon>Ecdysozoa</taxon>
        <taxon>Arthropoda</taxon>
        <taxon>Hexapoda</taxon>
        <taxon>Insecta</taxon>
        <taxon>Pterygota</taxon>
        <taxon>Neoptera</taxon>
        <taxon>Endopterygota</taxon>
        <taxon>Coleoptera</taxon>
        <taxon>Polyphaga</taxon>
        <taxon>Cucujiformia</taxon>
        <taxon>Chrysomeloidea</taxon>
        <taxon>Chrysomelidae</taxon>
        <taxon>Galerucinae</taxon>
        <taxon>Diabroticina</taxon>
        <taxon>Diabroticites</taxon>
        <taxon>Diabrotica</taxon>
    </lineage>
</organism>
<evidence type="ECO:0000313" key="4">
    <source>
        <dbReference type="RefSeq" id="XP_028150409.1"/>
    </source>
</evidence>
<sequence length="2704" mass="304664">MQSKMDTETGEMIVKRVSVPIGLEELMEGLVKEVLLKKPDDIYLFAARYFAHLLSNRDKSQIPHCKAKTLRSVQTLKDKPEPVKSFRTSKLSKQLSIREDPLESPIVSQKPKMYHRNELKYKRRHTGPPTNLDNNQKVDIRRKYARSVSTEKQRPLLPLVESNNNKNNIKTSKDLSRRGNNNITEKLMKTSAVNEKEDENINNNNNSETIKDTEDKSSLKITEEDTYASEINSERSEKSISDNTEITESIIKEDQKDEDKSAESNLIFSESDEKPKDTNEKIFKIEEDTQKDFDTKINSPTKQVERLEVLEKECITTHTESKNTSEIEEDTQRAFVTKIDSPTKQEEKSEVNENEGLVTHIESKNTTNEINNSSSTTDQPTFTIEKEYIQNENEMQEKLTSSRTINDEEISKILISSISTTSATDLKESNKIKSENENVTYLKQNVIMEGSLNAETKEGISNIDKKEAAKEKILLESKINDDKEDNPDGISDDSLELNQEYDDDVFITEEVVEETNVKDLDNSIEGNIGELKTTEIEENIENPDFRKEVVEDTMNTNQVILDEKEINKNEQTSLQIRDTDKNDAIRITEIEINKETTTDQNNKISVDNETEGQTKEKNKNEIKFSSIEQKGDLETEKSYNLENEEKMESTNVDKNQEMNKNEKSENKCNEDQNLENQPEKDIIKILTVTEKDNGNKIEEDIVKVSTQQLSSSTEVENKNTGDILDINTENSDNIHEVSKNSDTKVENEIKYTESEIIENNSAEDKTYIIEESKTTEEIDENDKLKEEHVKEMLENTQEKLEVKIQTTDGTFKIDSPIISSDATKPPEVEEMRSDSNVTTDKTISPTLESIPDDNSSLEKSDGRIAEAISEINENIEQINRKEHIKEMSETSIDTNDSNEKIIEDTDIKQEEAATENRTETSTINKDKEDSATSKNDSHKSSDTSELIQNTDNSLFAEEHIASGGSSYREPLSENNKEPKDDIVVKETDFKVKNIPSSSNTVSTESVNAVEEITSDKEIIDEIKVGNGENNVKDKEETQVSCVDNVECVIDNVEAKIEAAQTINNNESNKNEILSNENEKLLKAEKSHEQCNKDITETKSAEGTTEVKIDTATIKETIYLGNEGLLNNDNDFTKNSQDNNLKLENNKTTNQNIIAVIVSDENKSTNNKTDSKEKENLSEISLDVTKSSENSNKEAIETEIDVTNDRISFNQGTSTTEIEKQIEDTAEDTLLSTVNETVQNSTDGDLQKENNKSKNQDKPEIDGGDNNKRKKREIGETETQDLLENSSVNINAEHNNPSKNEKSVTQKTLVSSMETEKLQHDIVETTDSEVKSDIKDEATQEPCVAKEIQDSEPDLVDRVAKNYVTYIIDNDRLLTVDKNSIINEEDIDKVDIQEEVKNIIQESNTNETIVQDNVDKDVLKENDKKDGKLDENKEISLTEIITQKGNELELQEQTQENNECETKSENIVIKNNLINEAINTDNLKNVSQFNKEKLHEEIQNVHAEIIQSIEEDASDKGDVNDDPLKVAKIESEPIEVEEAITKTIIHPLHNEKNLTKSTEKDEINKNVVDIKTDNNTDTDKKNDSNNINSNSEEAKTTNSDTEEDSHTQLINSTLEIAESGLIAHKVKKFLNDFIDREQNNVQHLSQPSSANGNYQNEKPKIATEIPPVNGIKRTISFDSSKLKEELKRVEEESKLTNFKSSYNPYLLRKEIQDAAKLKTVEDSVLNSDENTNKDTTSLEQLVPAVITIQSSWKRFKERKQKQKTKIINEQGIPTDIIKMNKNNEARETNDAVKVSEANTIENIKDNLENNPENKNQNCDETITVSDQVSDEKSSTNNQSEVKIFEENLKQAMEHTDSNIIQNNLREKRSITENLDFGATVQAALAIQRMWRGYRVRKTLTKNNENNDDKVQEPKKKSIETPDPSEEIPQPMSQESENKDKTSDHPSSKEVVTLFSKDSSDSVQTVIHQIGNTQSPLQHYYSGDMDHLLDEILDYPTVKEEHLLDDYQSKLLDKISGKENENDEDIKTLEKIISPKRIEEISLVDLKPNVTILPKPEKSDSRDRKLTRSIGSKLEVLEEEEPTSEDGVHKEEDSTNKTHINIEQKHDNEIKRNDDLEGNSENQPKPYEEEHDVNNKANIKDDDKGATSENADSIISTISTEGTSQISNKYKAEENKDMDQNLDSTLTQNSITNNEDHPNVINDLTKKSVNSNDDNNIDVNDNKEKQNIVNNHEKEASIETNKAKGNAEDKIENPIENSESDKAMHKDTENLTEQAANSKVNDSKEINNETTKAVRDIMQENKSASNKENKTDTSVNQQESVYPTGVEKAEDDDKQKHISQGNDIILSDNNGSQQSETYIDNASKQEDIEDKITDDSNSTTETKLGNSNDEKLYTFCSVPTPIPGDGKPSHPDVEILSTNVSPVTLSSESKNESSVEDNKILTNIRNQALVIPLPLEVQKTLKGKDAEGKNTIAEDLQNSTSLENVSSILSSAGMNPGDVHETVILPINHHQSVDIGKSQPVAVQLCQTSGQVFLIIVLSLATVAKDAENVTSLRPPSTADVTDASDADAEDRNAQNPGKVDLPAKAESSGCSDVSLSQSESMESEKRRKIDTSGKNMEAEAATKIQAGFRGYQVRKQLKNKNGSSDMNTRRPSLKSKTSGPLDTKNTKNQSQKSANIEEQSAVKIQAGVRGFLVRRRQKKDDSQHA</sequence>
<feature type="compositionally biased region" description="Polar residues" evidence="2">
    <location>
        <begin position="2587"/>
        <end position="2599"/>
    </location>
</feature>
<feature type="compositionally biased region" description="Low complexity" evidence="2">
    <location>
        <begin position="2151"/>
        <end position="2165"/>
    </location>
</feature>
<feature type="compositionally biased region" description="Basic and acidic residues" evidence="2">
    <location>
        <begin position="2124"/>
        <end position="2144"/>
    </location>
</feature>
<reference evidence="4" key="1">
    <citation type="submission" date="2025-08" db="UniProtKB">
        <authorList>
            <consortium name="RefSeq"/>
        </authorList>
    </citation>
    <scope>IDENTIFICATION</scope>
    <source>
        <tissue evidence="4">Whole insect</tissue>
    </source>
</reference>
<feature type="compositionally biased region" description="Basic and acidic residues" evidence="2">
    <location>
        <begin position="250"/>
        <end position="262"/>
    </location>
</feature>
<feature type="compositionally biased region" description="Polar residues" evidence="2">
    <location>
        <begin position="2269"/>
        <end position="2278"/>
    </location>
</feature>
<feature type="compositionally biased region" description="Polar residues" evidence="2">
    <location>
        <begin position="2336"/>
        <end position="2360"/>
    </location>
</feature>
<feature type="coiled-coil region" evidence="1">
    <location>
        <begin position="1042"/>
        <end position="1093"/>
    </location>
</feature>
<feature type="compositionally biased region" description="Basic and acidic residues" evidence="2">
    <location>
        <begin position="878"/>
        <end position="888"/>
    </location>
</feature>
<feature type="compositionally biased region" description="Basic and acidic residues" evidence="2">
    <location>
        <begin position="1244"/>
        <end position="1266"/>
    </location>
</feature>
<dbReference type="Gene3D" id="1.20.890.10">
    <property type="entry name" value="cAMP-dependent protein kinase regulatory subunit, dimerization-anchoring domain"/>
    <property type="match status" value="1"/>
</dbReference>
<feature type="region of interest" description="Disordered" evidence="2">
    <location>
        <begin position="708"/>
        <end position="745"/>
    </location>
</feature>
<feature type="compositionally biased region" description="Basic and acidic residues" evidence="2">
    <location>
        <begin position="2325"/>
        <end position="2334"/>
    </location>
</feature>
<dbReference type="PANTHER" id="PTHR10699">
    <property type="entry name" value="NEUROMODULIN"/>
    <property type="match status" value="1"/>
</dbReference>
<feature type="region of interest" description="Disordered" evidence="2">
    <location>
        <begin position="1162"/>
        <end position="1192"/>
    </location>
</feature>
<feature type="compositionally biased region" description="Basic and acidic residues" evidence="2">
    <location>
        <begin position="970"/>
        <end position="983"/>
    </location>
</feature>
<dbReference type="PROSITE" id="PS50096">
    <property type="entry name" value="IQ"/>
    <property type="match status" value="3"/>
</dbReference>
<feature type="region of interest" description="Disordered" evidence="2">
    <location>
        <begin position="161"/>
        <end position="278"/>
    </location>
</feature>